<accession>A0AAV4GCE3</accession>
<evidence type="ECO:0008006" key="3">
    <source>
        <dbReference type="Google" id="ProtNLM"/>
    </source>
</evidence>
<protein>
    <recommendedName>
        <fullName evidence="3">Anoctamin dimerisation domain-containing protein</fullName>
    </recommendedName>
</protein>
<reference evidence="1 2" key="1">
    <citation type="journal article" date="2021" name="Elife">
        <title>Chloroplast acquisition without the gene transfer in kleptoplastic sea slugs, Plakobranchus ocellatus.</title>
        <authorList>
            <person name="Maeda T."/>
            <person name="Takahashi S."/>
            <person name="Yoshida T."/>
            <person name="Shimamura S."/>
            <person name="Takaki Y."/>
            <person name="Nagai Y."/>
            <person name="Toyoda A."/>
            <person name="Suzuki Y."/>
            <person name="Arimoto A."/>
            <person name="Ishii H."/>
            <person name="Satoh N."/>
            <person name="Nishiyama T."/>
            <person name="Hasebe M."/>
            <person name="Maruyama T."/>
            <person name="Minagawa J."/>
            <person name="Obokata J."/>
            <person name="Shigenobu S."/>
        </authorList>
    </citation>
    <scope>NUCLEOTIDE SEQUENCE [LARGE SCALE GENOMIC DNA]</scope>
</reference>
<keyword evidence="2" id="KW-1185">Reference proteome</keyword>
<sequence>MATEGNDEIDIDAEPDSGIKDSRYAVGEEREELLLRKPVDEYEKCTDLGESSQGKITNTYKGYIDFMPAELKDDNFDILLLYHEEDKLKAKKFQEHIERDCKVMVGGSRRNPVVKLEDDCVLPAAHHQRCSTPPVVLPNAICLLSLTTSSYTNTAISMVNAESRFITEYDTSPLDAIPRGMFLGP</sequence>
<dbReference type="EMBL" id="BMAT01008375">
    <property type="protein sequence ID" value="GFR83347.1"/>
    <property type="molecule type" value="Genomic_DNA"/>
</dbReference>
<dbReference type="AlphaFoldDB" id="A0AAV4GCE3"/>
<gene>
    <name evidence="1" type="ORF">ElyMa_004121400</name>
</gene>
<proteinExistence type="predicted"/>
<name>A0AAV4GCE3_9GAST</name>
<evidence type="ECO:0000313" key="1">
    <source>
        <dbReference type="EMBL" id="GFR83347.1"/>
    </source>
</evidence>
<comment type="caution">
    <text evidence="1">The sequence shown here is derived from an EMBL/GenBank/DDBJ whole genome shotgun (WGS) entry which is preliminary data.</text>
</comment>
<organism evidence="1 2">
    <name type="scientific">Elysia marginata</name>
    <dbReference type="NCBI Taxonomy" id="1093978"/>
    <lineage>
        <taxon>Eukaryota</taxon>
        <taxon>Metazoa</taxon>
        <taxon>Spiralia</taxon>
        <taxon>Lophotrochozoa</taxon>
        <taxon>Mollusca</taxon>
        <taxon>Gastropoda</taxon>
        <taxon>Heterobranchia</taxon>
        <taxon>Euthyneura</taxon>
        <taxon>Panpulmonata</taxon>
        <taxon>Sacoglossa</taxon>
        <taxon>Placobranchoidea</taxon>
        <taxon>Plakobranchidae</taxon>
        <taxon>Elysia</taxon>
    </lineage>
</organism>
<evidence type="ECO:0000313" key="2">
    <source>
        <dbReference type="Proteomes" id="UP000762676"/>
    </source>
</evidence>
<dbReference type="Proteomes" id="UP000762676">
    <property type="component" value="Unassembled WGS sequence"/>
</dbReference>